<dbReference type="Proteomes" id="UP000575480">
    <property type="component" value="Unassembled WGS sequence"/>
</dbReference>
<reference evidence="4" key="2">
    <citation type="submission" date="2020-06" db="EMBL/GenBank/DDBJ databases">
        <authorList>
            <person name="Wang Y."/>
        </authorList>
    </citation>
    <scope>NUCLEOTIDE SEQUENCE</scope>
    <source>
        <strain evidence="5">D1a</strain>
        <strain evidence="3">L15a</strain>
        <strain evidence="6">L19a</strain>
        <strain evidence="4">T1C4</strain>
        <strain evidence="2">T1L11</strain>
    </source>
</reference>
<dbReference type="Proteomes" id="UP000549797">
    <property type="component" value="Unassembled WGS sequence"/>
</dbReference>
<keyword evidence="1" id="KW-0472">Membrane</keyword>
<evidence type="ECO:0000256" key="1">
    <source>
        <dbReference type="SAM" id="Phobius"/>
    </source>
</evidence>
<keyword evidence="1" id="KW-1133">Transmembrane helix</keyword>
<keyword evidence="1" id="KW-0812">Transmembrane</keyword>
<gene>
    <name evidence="4" type="ORF">HX847_04890</name>
    <name evidence="2" type="ORF">HX848_07630</name>
    <name evidence="5" type="ORF">HX852_07290</name>
    <name evidence="6" type="ORF">HX853_04210</name>
    <name evidence="3" type="ORF">HX858_08050</name>
</gene>
<dbReference type="Proteomes" id="UP000563820">
    <property type="component" value="Unassembled WGS sequence"/>
</dbReference>
<evidence type="ECO:0000313" key="5">
    <source>
        <dbReference type="EMBL" id="NWK09559.1"/>
    </source>
</evidence>
<dbReference type="Proteomes" id="UP000535457">
    <property type="component" value="Unassembled WGS sequence"/>
</dbReference>
<sequence>MTRKINLLVGGVAILCFTALVFVPWGEEKQEYTITDDLEIPRIEKTVDEVVEPPIEKPSKKSEIWFYSFFDWLGGLF</sequence>
<evidence type="ECO:0000313" key="8">
    <source>
        <dbReference type="Proteomes" id="UP000549797"/>
    </source>
</evidence>
<name>A0A7K4NXU4_9ARCH</name>
<dbReference type="EMBL" id="JACATH010000010">
    <property type="protein sequence ID" value="NWJ57683.1"/>
    <property type="molecule type" value="Genomic_DNA"/>
</dbReference>
<organism evidence="4 9">
    <name type="scientific">Marine Group I thaumarchaeote</name>
    <dbReference type="NCBI Taxonomy" id="2511932"/>
    <lineage>
        <taxon>Archaea</taxon>
        <taxon>Nitrososphaerota</taxon>
        <taxon>Marine Group I</taxon>
    </lineage>
</organism>
<dbReference type="EMBL" id="JACATF010000017">
    <property type="protein sequence ID" value="NWK07731.1"/>
    <property type="molecule type" value="Genomic_DNA"/>
</dbReference>
<protein>
    <submittedName>
        <fullName evidence="4">Uncharacterized protein</fullName>
    </submittedName>
</protein>
<evidence type="ECO:0000313" key="3">
    <source>
        <dbReference type="EMBL" id="NWJ57683.1"/>
    </source>
</evidence>
<feature type="transmembrane region" description="Helical" evidence="1">
    <location>
        <begin position="7"/>
        <end position="25"/>
    </location>
</feature>
<accession>A0A7K4NXU4</accession>
<evidence type="ECO:0000313" key="6">
    <source>
        <dbReference type="EMBL" id="NWK13823.1"/>
    </source>
</evidence>
<evidence type="ECO:0000313" key="2">
    <source>
        <dbReference type="EMBL" id="NWJ29229.1"/>
    </source>
</evidence>
<evidence type="ECO:0000313" key="11">
    <source>
        <dbReference type="Proteomes" id="UP000575480"/>
    </source>
</evidence>
<evidence type="ECO:0000313" key="9">
    <source>
        <dbReference type="Proteomes" id="UP000559282"/>
    </source>
</evidence>
<dbReference type="Proteomes" id="UP000559282">
    <property type="component" value="Unassembled WGS sequence"/>
</dbReference>
<dbReference type="EMBL" id="JACATJ010000013">
    <property type="protein sequence ID" value="NWK09559.1"/>
    <property type="molecule type" value="Genomic_DNA"/>
</dbReference>
<dbReference type="AlphaFoldDB" id="A0A7K4NXU4"/>
<proteinExistence type="predicted"/>
<reference evidence="7 8" key="1">
    <citation type="journal article" date="2019" name="Environ. Microbiol.">
        <title>Genomics insights into ecotype formation of ammonia-oxidizing archaea in the deep ocean.</title>
        <authorList>
            <person name="Wang Y."/>
            <person name="Huang J.M."/>
            <person name="Cui G.J."/>
            <person name="Nunoura T."/>
            <person name="Takaki Y."/>
            <person name="Li W.L."/>
            <person name="Li J."/>
            <person name="Gao Z.M."/>
            <person name="Takai K."/>
            <person name="Zhang A.Q."/>
            <person name="Stepanauskas R."/>
        </authorList>
    </citation>
    <scope>NUCLEOTIDE SEQUENCE [LARGE SCALE GENOMIC DNA]</scope>
    <source>
        <strain evidence="5 8">D1a</strain>
        <strain evidence="3 11">L15a</strain>
        <strain evidence="6 7">L19a</strain>
        <strain evidence="4 9">T1C4</strain>
        <strain evidence="2 10">T1L11</strain>
    </source>
</reference>
<evidence type="ECO:0000313" key="7">
    <source>
        <dbReference type="Proteomes" id="UP000535457"/>
    </source>
</evidence>
<comment type="caution">
    <text evidence="4">The sequence shown here is derived from an EMBL/GenBank/DDBJ whole genome shotgun (WGS) entry which is preliminary data.</text>
</comment>
<dbReference type="EMBL" id="JACATG010000005">
    <property type="protein sequence ID" value="NWK13823.1"/>
    <property type="molecule type" value="Genomic_DNA"/>
</dbReference>
<evidence type="ECO:0000313" key="4">
    <source>
        <dbReference type="EMBL" id="NWK07731.1"/>
    </source>
</evidence>
<dbReference type="EMBL" id="JACATE010000016">
    <property type="protein sequence ID" value="NWJ29229.1"/>
    <property type="molecule type" value="Genomic_DNA"/>
</dbReference>
<evidence type="ECO:0000313" key="10">
    <source>
        <dbReference type="Proteomes" id="UP000563820"/>
    </source>
</evidence>